<evidence type="ECO:0000313" key="3">
    <source>
        <dbReference type="EMBL" id="OCF35907.1"/>
    </source>
</evidence>
<dbReference type="Proteomes" id="UP000092666">
    <property type="component" value="Unassembled WGS sequence"/>
</dbReference>
<keyword evidence="4" id="KW-1185">Reference proteome</keyword>
<sequence length="349" mass="38698">MSSTISDLFGGTPTTATDAEAASAASASSTQGLFPTQANAGDNRNRGPNVYYLVFLGILVILMMIAGCLAIRAIRVRRRYRTATQLALARGDPIPGGEAYWGLGGLGNWTPDGFDRLGNVERELRRRERERKNKMPVPVLFESEVHQSRDLESVQERMRVREGYGMARGEELDGLFDAEPVSVQSLRPPDAEPPTSRQPIDSTPAQSPRPRPGHIFSFRQHLASLQLPHTPSTPDVVLPEDREAQAESRRKEVENEMDRDLRPGERVRVAFIVQMPTRTADQGSDANGLRGRTNRSAWASDEDERVGWEEGMELGVWEGRLGPLPPEGSLRSDQAGWRKRASFDADSLE</sequence>
<reference evidence="3 4" key="1">
    <citation type="submission" date="2013-07" db="EMBL/GenBank/DDBJ databases">
        <title>The Genome Sequence of Cryptococcus heveanensis BCC8398.</title>
        <authorList>
            <consortium name="The Broad Institute Genome Sequencing Platform"/>
            <person name="Cuomo C."/>
            <person name="Litvintseva A."/>
            <person name="Chen Y."/>
            <person name="Heitman J."/>
            <person name="Sun S."/>
            <person name="Springer D."/>
            <person name="Dromer F."/>
            <person name="Young S.K."/>
            <person name="Zeng Q."/>
            <person name="Gargeya S."/>
            <person name="Fitzgerald M."/>
            <person name="Abouelleil A."/>
            <person name="Alvarado L."/>
            <person name="Berlin A.M."/>
            <person name="Chapman S.B."/>
            <person name="Dewar J."/>
            <person name="Goldberg J."/>
            <person name="Griggs A."/>
            <person name="Gujja S."/>
            <person name="Hansen M."/>
            <person name="Howarth C."/>
            <person name="Imamovic A."/>
            <person name="Larimer J."/>
            <person name="McCowan C."/>
            <person name="Murphy C."/>
            <person name="Pearson M."/>
            <person name="Priest M."/>
            <person name="Roberts A."/>
            <person name="Saif S."/>
            <person name="Shea T."/>
            <person name="Sykes S."/>
            <person name="Wortman J."/>
            <person name="Nusbaum C."/>
            <person name="Birren B."/>
        </authorList>
    </citation>
    <scope>NUCLEOTIDE SEQUENCE [LARGE SCALE GENOMIC DNA]</scope>
    <source>
        <strain evidence="3 4">BCC8398</strain>
    </source>
</reference>
<feature type="transmembrane region" description="Helical" evidence="2">
    <location>
        <begin position="50"/>
        <end position="71"/>
    </location>
</feature>
<dbReference type="OrthoDB" id="2591812at2759"/>
<dbReference type="AlphaFoldDB" id="A0A1B9GXZ5"/>
<evidence type="ECO:0000313" key="4">
    <source>
        <dbReference type="Proteomes" id="UP000092666"/>
    </source>
</evidence>
<protein>
    <submittedName>
        <fullName evidence="3">Uncharacterized protein</fullName>
    </submittedName>
</protein>
<keyword evidence="2" id="KW-0812">Transmembrane</keyword>
<feature type="region of interest" description="Disordered" evidence="1">
    <location>
        <begin position="227"/>
        <end position="259"/>
    </location>
</feature>
<feature type="region of interest" description="Disordered" evidence="1">
    <location>
        <begin position="184"/>
        <end position="214"/>
    </location>
</feature>
<evidence type="ECO:0000256" key="1">
    <source>
        <dbReference type="SAM" id="MobiDB-lite"/>
    </source>
</evidence>
<feature type="region of interest" description="Disordered" evidence="1">
    <location>
        <begin position="319"/>
        <end position="349"/>
    </location>
</feature>
<evidence type="ECO:0000256" key="2">
    <source>
        <dbReference type="SAM" id="Phobius"/>
    </source>
</evidence>
<feature type="compositionally biased region" description="Basic and acidic residues" evidence="1">
    <location>
        <begin position="239"/>
        <end position="259"/>
    </location>
</feature>
<proteinExistence type="predicted"/>
<accession>A0A1B9GXZ5</accession>
<dbReference type="EMBL" id="KI669497">
    <property type="protein sequence ID" value="OCF35907.1"/>
    <property type="molecule type" value="Genomic_DNA"/>
</dbReference>
<organism evidence="3 4">
    <name type="scientific">Kwoniella heveanensis BCC8398</name>
    <dbReference type="NCBI Taxonomy" id="1296120"/>
    <lineage>
        <taxon>Eukaryota</taxon>
        <taxon>Fungi</taxon>
        <taxon>Dikarya</taxon>
        <taxon>Basidiomycota</taxon>
        <taxon>Agaricomycotina</taxon>
        <taxon>Tremellomycetes</taxon>
        <taxon>Tremellales</taxon>
        <taxon>Cryptococcaceae</taxon>
        <taxon>Kwoniella</taxon>
    </lineage>
</organism>
<keyword evidence="2" id="KW-1133">Transmembrane helix</keyword>
<keyword evidence="2" id="KW-0472">Membrane</keyword>
<gene>
    <name evidence="3" type="ORF">I316_02402</name>
</gene>
<feature type="compositionally biased region" description="Polar residues" evidence="1">
    <location>
        <begin position="195"/>
        <end position="206"/>
    </location>
</feature>
<feature type="region of interest" description="Disordered" evidence="1">
    <location>
        <begin position="280"/>
        <end position="306"/>
    </location>
</feature>
<name>A0A1B9GXZ5_9TREE</name>
<reference evidence="4" key="2">
    <citation type="submission" date="2013-12" db="EMBL/GenBank/DDBJ databases">
        <title>Evolution of pathogenesis and genome organization in the Tremellales.</title>
        <authorList>
            <person name="Cuomo C."/>
            <person name="Litvintseva A."/>
            <person name="Heitman J."/>
            <person name="Chen Y."/>
            <person name="Sun S."/>
            <person name="Springer D."/>
            <person name="Dromer F."/>
            <person name="Young S."/>
            <person name="Zeng Q."/>
            <person name="Chapman S."/>
            <person name="Gujja S."/>
            <person name="Saif S."/>
            <person name="Birren B."/>
        </authorList>
    </citation>
    <scope>NUCLEOTIDE SEQUENCE [LARGE SCALE GENOMIC DNA]</scope>
    <source>
        <strain evidence="4">BCC8398</strain>
    </source>
</reference>